<dbReference type="GO" id="GO:0043023">
    <property type="term" value="F:ribosomal large subunit binding"/>
    <property type="evidence" value="ECO:0007669"/>
    <property type="project" value="TreeGrafter"/>
</dbReference>
<accession>A0A183BF25</accession>
<dbReference type="InterPro" id="IPR039795">
    <property type="entry name" value="LTN1/Rkr1"/>
</dbReference>
<dbReference type="GO" id="GO:1990116">
    <property type="term" value="P:ribosome-associated ubiquitin-dependent protein catabolic process"/>
    <property type="evidence" value="ECO:0007669"/>
    <property type="project" value="UniProtKB-UniRule"/>
</dbReference>
<dbReference type="GO" id="GO:0016567">
    <property type="term" value="P:protein ubiquitination"/>
    <property type="evidence" value="ECO:0007669"/>
    <property type="project" value="UniProtKB-UniPathway"/>
</dbReference>
<dbReference type="AlphaFoldDB" id="A0A183BF25"/>
<gene>
    <name evidence="4" type="ORF">ECPE_LOCUS17810</name>
</gene>
<sequence length="372" mass="41014">MGGKKKGAAAQPRTKDNMKPSSSQKAAQFLIQQTGGLGLPSTLFPIDLVTTIPLSSVSTEPTESIAPTKVPGLVPVPQDPDAAGLEPRLLSTLKRLEKRDAVTKQKALKELVELLKLSTSGDAAPLETSAIVAVLPFWPRIYCRLAFDENRKVRELVQSAMCGVADRVHRELGPYIKQIFPVWAFSTVDVHEPAGTLANQGIKTTFPGPKRLEAYRVCARQILDLVENKISEEFTSSAPTVEDTTSKSKGQKEKRTTEIKSPEPPVNSDLENHLILQRAACLRFITSLVDDFSYLPDDSSHLLRLRKLLAPTDLWTVVSRHIYKHIARHTSADGRCLVGYSPAVHSALYRLATVLCTQSSWARWMGQTEDGR</sequence>
<dbReference type="GO" id="GO:0072344">
    <property type="term" value="P:rescue of stalled ribosome"/>
    <property type="evidence" value="ECO:0007669"/>
    <property type="project" value="UniProtKB-UniRule"/>
</dbReference>
<comment type="similarity">
    <text evidence="1">Belongs to the LTN1 family.</text>
</comment>
<comment type="pathway">
    <text evidence="1">Protein modification; protein ubiquitination.</text>
</comment>
<comment type="function">
    <text evidence="1">E3 ubiquitin-protein ligase. Component of the ribosome quality control complex (RQC), a ribosome-associated complex that mediates ubiquitination and extraction of incompletely synthesized nascent chains for proteasomal degradation.</text>
</comment>
<evidence type="ECO:0000256" key="1">
    <source>
        <dbReference type="RuleBase" id="RU367090"/>
    </source>
</evidence>
<evidence type="ECO:0000256" key="2">
    <source>
        <dbReference type="SAM" id="MobiDB-lite"/>
    </source>
</evidence>
<evidence type="ECO:0000313" key="5">
    <source>
        <dbReference type="Proteomes" id="UP000272942"/>
    </source>
</evidence>
<dbReference type="GO" id="GO:0061630">
    <property type="term" value="F:ubiquitin protein ligase activity"/>
    <property type="evidence" value="ECO:0007669"/>
    <property type="project" value="UniProtKB-UniRule"/>
</dbReference>
<evidence type="ECO:0000313" key="4">
    <source>
        <dbReference type="EMBL" id="VDP95122.1"/>
    </source>
</evidence>
<dbReference type="PANTHER" id="PTHR12389">
    <property type="entry name" value="ZINC FINGER PROTEIN 294"/>
    <property type="match status" value="1"/>
</dbReference>
<comment type="subunit">
    <text evidence="1">Component of the ribosome quality control complex (RQC).</text>
</comment>
<dbReference type="OrthoDB" id="6283832at2759"/>
<evidence type="ECO:0000313" key="6">
    <source>
        <dbReference type="WBParaSite" id="ECPE_0001785501-mRNA-1"/>
    </source>
</evidence>
<feature type="domain" description="E3 ubiquitin-protein ligase listerin N-terminal" evidence="3">
    <location>
        <begin position="88"/>
        <end position="244"/>
    </location>
</feature>
<keyword evidence="1" id="KW-0479">Metal-binding</keyword>
<reference evidence="6" key="1">
    <citation type="submission" date="2016-06" db="UniProtKB">
        <authorList>
            <consortium name="WormBaseParasite"/>
        </authorList>
    </citation>
    <scope>IDENTIFICATION</scope>
</reference>
<proteinExistence type="inferred from homology"/>
<reference evidence="4 5" key="2">
    <citation type="submission" date="2018-11" db="EMBL/GenBank/DDBJ databases">
        <authorList>
            <consortium name="Pathogen Informatics"/>
        </authorList>
    </citation>
    <scope>NUCLEOTIDE SEQUENCE [LARGE SCALE GENOMIC DNA]</scope>
    <source>
        <strain evidence="4 5">Egypt</strain>
    </source>
</reference>
<keyword evidence="5" id="KW-1185">Reference proteome</keyword>
<dbReference type="GO" id="GO:0005829">
    <property type="term" value="C:cytosol"/>
    <property type="evidence" value="ECO:0007669"/>
    <property type="project" value="UniProtKB-UniRule"/>
</dbReference>
<name>A0A183BF25_9TREM</name>
<comment type="catalytic activity">
    <reaction evidence="1">
        <text>S-ubiquitinyl-[E2 ubiquitin-conjugating enzyme]-L-cysteine + [acceptor protein]-L-lysine = [E2 ubiquitin-conjugating enzyme]-L-cysteine + N(6)-ubiquitinyl-[acceptor protein]-L-lysine.</text>
        <dbReference type="EC" id="2.3.2.27"/>
    </reaction>
</comment>
<dbReference type="InterPro" id="IPR054476">
    <property type="entry name" value="Ltn1_N"/>
</dbReference>
<dbReference type="Proteomes" id="UP000272942">
    <property type="component" value="Unassembled WGS sequence"/>
</dbReference>
<feature type="region of interest" description="Disordered" evidence="2">
    <location>
        <begin position="1"/>
        <end position="24"/>
    </location>
</feature>
<dbReference type="Pfam" id="PF22958">
    <property type="entry name" value="Ltn1_1st"/>
    <property type="match status" value="1"/>
</dbReference>
<organism evidence="6">
    <name type="scientific">Echinostoma caproni</name>
    <dbReference type="NCBI Taxonomy" id="27848"/>
    <lineage>
        <taxon>Eukaryota</taxon>
        <taxon>Metazoa</taxon>
        <taxon>Spiralia</taxon>
        <taxon>Lophotrochozoa</taxon>
        <taxon>Platyhelminthes</taxon>
        <taxon>Trematoda</taxon>
        <taxon>Digenea</taxon>
        <taxon>Plagiorchiida</taxon>
        <taxon>Echinostomata</taxon>
        <taxon>Echinostomatoidea</taxon>
        <taxon>Echinostomatidae</taxon>
        <taxon>Echinostoma</taxon>
    </lineage>
</organism>
<keyword evidence="1" id="KW-0862">Zinc</keyword>
<feature type="compositionally biased region" description="Basic and acidic residues" evidence="2">
    <location>
        <begin position="244"/>
        <end position="261"/>
    </location>
</feature>
<dbReference type="UniPathway" id="UPA00143"/>
<dbReference type="EMBL" id="UZAN01071797">
    <property type="protein sequence ID" value="VDP95122.1"/>
    <property type="molecule type" value="Genomic_DNA"/>
</dbReference>
<dbReference type="PANTHER" id="PTHR12389:SF0">
    <property type="entry name" value="E3 UBIQUITIN-PROTEIN LIGASE LISTERIN"/>
    <property type="match status" value="1"/>
</dbReference>
<dbReference type="GO" id="GO:1990112">
    <property type="term" value="C:RQC complex"/>
    <property type="evidence" value="ECO:0007669"/>
    <property type="project" value="UniProtKB-UniRule"/>
</dbReference>
<dbReference type="GO" id="GO:0008270">
    <property type="term" value="F:zinc ion binding"/>
    <property type="evidence" value="ECO:0007669"/>
    <property type="project" value="UniProtKB-KW"/>
</dbReference>
<keyword evidence="1" id="KW-0833">Ubl conjugation pathway</keyword>
<feature type="region of interest" description="Disordered" evidence="2">
    <location>
        <begin position="236"/>
        <end position="265"/>
    </location>
</feature>
<keyword evidence="1" id="KW-0863">Zinc-finger</keyword>
<keyword evidence="1" id="KW-0808">Transferase</keyword>
<protein>
    <recommendedName>
        <fullName evidence="1">E3 ubiquitin-protein ligase listerin</fullName>
        <ecNumber evidence="1">2.3.2.27</ecNumber>
    </recommendedName>
    <alternativeName>
        <fullName evidence="1">RING-type E3 ubiquitin transferase listerin</fullName>
    </alternativeName>
</protein>
<evidence type="ECO:0000259" key="3">
    <source>
        <dbReference type="Pfam" id="PF22958"/>
    </source>
</evidence>
<dbReference type="EC" id="2.3.2.27" evidence="1"/>
<dbReference type="WBParaSite" id="ECPE_0001785501-mRNA-1">
    <property type="protein sequence ID" value="ECPE_0001785501-mRNA-1"/>
    <property type="gene ID" value="ECPE_0001785501"/>
</dbReference>